<dbReference type="PANTHER" id="PTHR47987:SF11">
    <property type="entry name" value="RECEPTOR-LIKE CYTOSOLIC SERINE_THREONINE-PROTEIN KINASE RBK1 ISOFORM X1"/>
    <property type="match status" value="1"/>
</dbReference>
<dbReference type="InterPro" id="IPR046958">
    <property type="entry name" value="RBK1/2/STUNTED"/>
</dbReference>
<gene>
    <name evidence="1" type="ORF">CSSPJE1EN1_LOCUS2018</name>
</gene>
<protein>
    <recommendedName>
        <fullName evidence="3">Serine-threonine/tyrosine-protein kinase catalytic domain-containing protein</fullName>
    </recommendedName>
</protein>
<dbReference type="Gene3D" id="1.10.510.10">
    <property type="entry name" value="Transferase(Phosphotransferase) domain 1"/>
    <property type="match status" value="1"/>
</dbReference>
<organism evidence="1 2">
    <name type="scientific">Sphagnum jensenii</name>
    <dbReference type="NCBI Taxonomy" id="128206"/>
    <lineage>
        <taxon>Eukaryota</taxon>
        <taxon>Viridiplantae</taxon>
        <taxon>Streptophyta</taxon>
        <taxon>Embryophyta</taxon>
        <taxon>Bryophyta</taxon>
        <taxon>Sphagnophytina</taxon>
        <taxon>Sphagnopsida</taxon>
        <taxon>Sphagnales</taxon>
        <taxon>Sphagnaceae</taxon>
        <taxon>Sphagnum</taxon>
    </lineage>
</organism>
<dbReference type="Proteomes" id="UP001497444">
    <property type="component" value="Chromosome 1"/>
</dbReference>
<accession>A0ABP0VSX9</accession>
<proteinExistence type="predicted"/>
<dbReference type="InterPro" id="IPR011009">
    <property type="entry name" value="Kinase-like_dom_sf"/>
</dbReference>
<reference evidence="1 2" key="1">
    <citation type="submission" date="2024-02" db="EMBL/GenBank/DDBJ databases">
        <authorList>
            <consortium name="ELIXIR-Norway"/>
            <consortium name="Elixir Norway"/>
        </authorList>
    </citation>
    <scope>NUCLEOTIDE SEQUENCE [LARGE SCALE GENOMIC DNA]</scope>
</reference>
<evidence type="ECO:0000313" key="2">
    <source>
        <dbReference type="Proteomes" id="UP001497444"/>
    </source>
</evidence>
<keyword evidence="2" id="KW-1185">Reference proteome</keyword>
<dbReference type="SUPFAM" id="SSF56112">
    <property type="entry name" value="Protein kinase-like (PK-like)"/>
    <property type="match status" value="1"/>
</dbReference>
<dbReference type="PANTHER" id="PTHR47987">
    <property type="entry name" value="OS08G0249100 PROTEIN"/>
    <property type="match status" value="1"/>
</dbReference>
<evidence type="ECO:0000313" key="1">
    <source>
        <dbReference type="EMBL" id="CAK9256540.1"/>
    </source>
</evidence>
<evidence type="ECO:0008006" key="3">
    <source>
        <dbReference type="Google" id="ProtNLM"/>
    </source>
</evidence>
<name>A0ABP0VSX9_9BRYO</name>
<sequence>MYGRVNDKADVYTFGVVLLELITDCRAIEPERLEGKDQLIIWGRPLLDERSLDKLVDPWLGRTCNVCQMQTIISAAALCLQPSSQHQPQIKQIRTRGRSVHSLQRLKLWTLMESDEEGGEVHIVSRD</sequence>
<dbReference type="EMBL" id="OZ020096">
    <property type="protein sequence ID" value="CAK9256540.1"/>
    <property type="molecule type" value="Genomic_DNA"/>
</dbReference>